<name>A0A016SQS6_9BILA</name>
<dbReference type="EMBL" id="JARK01001526">
    <property type="protein sequence ID" value="EYB92727.1"/>
    <property type="molecule type" value="Genomic_DNA"/>
</dbReference>
<dbReference type="Proteomes" id="UP000024635">
    <property type="component" value="Unassembled WGS sequence"/>
</dbReference>
<comment type="caution">
    <text evidence="1">The sequence shown here is derived from an EMBL/GenBank/DDBJ whole genome shotgun (WGS) entry which is preliminary data.</text>
</comment>
<dbReference type="AlphaFoldDB" id="A0A016SQS6"/>
<organism evidence="1 2">
    <name type="scientific">Ancylostoma ceylanicum</name>
    <dbReference type="NCBI Taxonomy" id="53326"/>
    <lineage>
        <taxon>Eukaryota</taxon>
        <taxon>Metazoa</taxon>
        <taxon>Ecdysozoa</taxon>
        <taxon>Nematoda</taxon>
        <taxon>Chromadorea</taxon>
        <taxon>Rhabditida</taxon>
        <taxon>Rhabditina</taxon>
        <taxon>Rhabditomorpha</taxon>
        <taxon>Strongyloidea</taxon>
        <taxon>Ancylostomatidae</taxon>
        <taxon>Ancylostomatinae</taxon>
        <taxon>Ancylostoma</taxon>
    </lineage>
</organism>
<protein>
    <submittedName>
        <fullName evidence="1">Uncharacterized protein</fullName>
    </submittedName>
</protein>
<reference evidence="2" key="1">
    <citation type="journal article" date="2015" name="Nat. Genet.">
        <title>The genome and transcriptome of the zoonotic hookworm Ancylostoma ceylanicum identify infection-specific gene families.</title>
        <authorList>
            <person name="Schwarz E.M."/>
            <person name="Hu Y."/>
            <person name="Antoshechkin I."/>
            <person name="Miller M.M."/>
            <person name="Sternberg P.W."/>
            <person name="Aroian R.V."/>
        </authorList>
    </citation>
    <scope>NUCLEOTIDE SEQUENCE</scope>
    <source>
        <strain evidence="2">HY135</strain>
    </source>
</reference>
<gene>
    <name evidence="1" type="primary">Acey_s0190.g1233</name>
    <name evidence="1" type="ORF">Y032_0190g1233</name>
</gene>
<evidence type="ECO:0000313" key="1">
    <source>
        <dbReference type="EMBL" id="EYB92727.1"/>
    </source>
</evidence>
<sequence>MVDQPHSTPRLNAHALLCSIGARMAVHVSGNRLYSIVLLKKIDGLRDCTMAAEFERVMRLHALGERVQ</sequence>
<evidence type="ECO:0000313" key="2">
    <source>
        <dbReference type="Proteomes" id="UP000024635"/>
    </source>
</evidence>
<keyword evidence="2" id="KW-1185">Reference proteome</keyword>
<accession>A0A016SQS6</accession>
<proteinExistence type="predicted"/>